<feature type="compositionally biased region" description="Low complexity" evidence="6">
    <location>
        <begin position="983"/>
        <end position="998"/>
    </location>
</feature>
<organism evidence="7 8">
    <name type="scientific">Collybiopsis luxurians FD-317 M1</name>
    <dbReference type="NCBI Taxonomy" id="944289"/>
    <lineage>
        <taxon>Eukaryota</taxon>
        <taxon>Fungi</taxon>
        <taxon>Dikarya</taxon>
        <taxon>Basidiomycota</taxon>
        <taxon>Agaricomycotina</taxon>
        <taxon>Agaricomycetes</taxon>
        <taxon>Agaricomycetidae</taxon>
        <taxon>Agaricales</taxon>
        <taxon>Marasmiineae</taxon>
        <taxon>Omphalotaceae</taxon>
        <taxon>Collybiopsis</taxon>
        <taxon>Collybiopsis luxurians</taxon>
    </lineage>
</organism>
<name>A0A0D0BB54_9AGAR</name>
<feature type="compositionally biased region" description="Low complexity" evidence="6">
    <location>
        <begin position="862"/>
        <end position="887"/>
    </location>
</feature>
<dbReference type="GO" id="GO:0034657">
    <property type="term" value="C:GID complex"/>
    <property type="evidence" value="ECO:0007669"/>
    <property type="project" value="TreeGrafter"/>
</dbReference>
<gene>
    <name evidence="7" type="ORF">GYMLUDRAFT_64766</name>
</gene>
<dbReference type="InterPro" id="IPR016024">
    <property type="entry name" value="ARM-type_fold"/>
</dbReference>
<evidence type="ECO:0000313" key="8">
    <source>
        <dbReference type="Proteomes" id="UP000053593"/>
    </source>
</evidence>
<dbReference type="PANTHER" id="PTHR15651:SF7">
    <property type="entry name" value="ARMADILLO REPEAT-CONTAINING PROTEIN 8"/>
    <property type="match status" value="1"/>
</dbReference>
<comment type="subcellular location">
    <subcellularLocation>
        <location evidence="2">Cytoplasm</location>
    </subcellularLocation>
    <subcellularLocation>
        <location evidence="1">Nucleus</location>
    </subcellularLocation>
</comment>
<feature type="compositionally biased region" description="Acidic residues" evidence="6">
    <location>
        <begin position="804"/>
        <end position="829"/>
    </location>
</feature>
<evidence type="ECO:0000256" key="3">
    <source>
        <dbReference type="ARBA" id="ARBA00022490"/>
    </source>
</evidence>
<keyword evidence="3" id="KW-0963">Cytoplasm</keyword>
<dbReference type="GO" id="GO:0005634">
    <property type="term" value="C:nucleus"/>
    <property type="evidence" value="ECO:0007669"/>
    <property type="project" value="UniProtKB-SubCell"/>
</dbReference>
<dbReference type="PANTHER" id="PTHR15651">
    <property type="entry name" value="ARMADILLO REPEAT-CONTAINING PROTEIN 8"/>
    <property type="match status" value="1"/>
</dbReference>
<feature type="compositionally biased region" description="Low complexity" evidence="6">
    <location>
        <begin position="701"/>
        <end position="717"/>
    </location>
</feature>
<keyword evidence="4" id="KW-0677">Repeat</keyword>
<sequence>MTISAASSSSSFRSHPPSLSELKQLKNRVIGTPSAKCRLAQDDGTMKILVGTTMDAGAGDDIRTETAQILASLASLGGHANDTVVLAALIEADALRGCLSALSKTTTLQVKLRLVLVRALSGIAGDLAELVGPSLWGLGAFEDQWLAGPAAQTLEWFFSAEAMDIWVPMLSGEEAGAVANMIGTVVRTQPVRERLCSWRNAGERERKEKRGWEATKAPTSGGYVLRSLLDLARKKTTLGSALFALAALVKDNPTAANELPLPEIVGYAKSRSGDDQLSACLCATHILRASPSGSAPPAADAILSVLMAMITNRTAHSAKAAFILSHLMADSAIYAQLAYDRGALRVLLSILRKLTPPCPPLPALPPMNSPSLAYFTGPEWESWLEHELDQPKVEIRFREAVMLCLASISLLINDIRRALTEDEGETASQPATDAETPSTASSSQSQPALSLILAGLFSPHASLRHAACHVIRALTRSVAVIRTSIIDSGLGWLVFALFMGRKEARPRAALGPIGVKEKEDPRVVNAALRAICNAVCDFSPLKPVYIEHGLIPRLAELIHPPPHSTPEVDPDADSEDGLRFNALWAVKNIVRKSTLSEKKEVISMLGWHRSSKAFEEAGEQKSRLDDLLSTSSPKILEQTLNILRNLSEDEDGISIVMTELDIRHPSSTPLAPSTSSTSSPSSSSSPSGSILLSHLTSILNHPSPSTSTSTSSYTPHTPHTPHVPHTPYTPMTPHTPHTPTDILIQSASLLANLVNSPDLRHHRMILGCPGMVQALRRVLAEQGPEVRRPVVRAVLEMVKVDFGAGDEEGDGDGGEGEGSEVGGEDDDEREGGGGGAGRGRGADREGDEDVDVMGIGYGVGMGRSASGSASASTSGSVSASGSGSGSRPGRKRASSSSTRSTGIGMGTGARRRTQGGLTGAHRILTDAGFVGTLRRIVDQHHHLPLAHHSHGHVGGSIGHGVGVGVGGGGSGMYGHGHGHGHAHGVSSSFGSSSHGSATSSSVLHHHYSVLGFGAGEGGGVGGVGVGVGPGVGAGAGVGHHGTGGIAGNMGREDREDLEVARTALDWLEHGDVYAYTTATYARRASVSVGVGVGGEGRARSGSVDVPDH</sequence>
<dbReference type="HOGENOM" id="CLU_002741_0_0_1"/>
<feature type="region of interest" description="Disordered" evidence="6">
    <location>
        <begin position="664"/>
        <end position="740"/>
    </location>
</feature>
<keyword evidence="8" id="KW-1185">Reference proteome</keyword>
<evidence type="ECO:0000256" key="4">
    <source>
        <dbReference type="ARBA" id="ARBA00022737"/>
    </source>
</evidence>
<dbReference type="EMBL" id="KN834861">
    <property type="protein sequence ID" value="KIK51546.1"/>
    <property type="molecule type" value="Genomic_DNA"/>
</dbReference>
<dbReference type="SUPFAM" id="SSF48371">
    <property type="entry name" value="ARM repeat"/>
    <property type="match status" value="1"/>
</dbReference>
<dbReference type="OrthoDB" id="5559898at2759"/>
<dbReference type="InterPro" id="IPR011989">
    <property type="entry name" value="ARM-like"/>
</dbReference>
<dbReference type="Gene3D" id="1.25.10.10">
    <property type="entry name" value="Leucine-rich Repeat Variant"/>
    <property type="match status" value="3"/>
</dbReference>
<evidence type="ECO:0008006" key="9">
    <source>
        <dbReference type="Google" id="ProtNLM"/>
    </source>
</evidence>
<dbReference type="SMART" id="SM00185">
    <property type="entry name" value="ARM"/>
    <property type="match status" value="3"/>
</dbReference>
<dbReference type="InterPro" id="IPR038739">
    <property type="entry name" value="ARMC8/Vid28"/>
</dbReference>
<feature type="region of interest" description="Disordered" evidence="6">
    <location>
        <begin position="802"/>
        <end position="917"/>
    </location>
</feature>
<protein>
    <recommendedName>
        <fullName evidence="9">Armadillo repeat-containing protein 8</fullName>
    </recommendedName>
</protein>
<evidence type="ECO:0000256" key="5">
    <source>
        <dbReference type="ARBA" id="ARBA00023242"/>
    </source>
</evidence>
<reference evidence="7 8" key="1">
    <citation type="submission" date="2014-04" db="EMBL/GenBank/DDBJ databases">
        <title>Evolutionary Origins and Diversification of the Mycorrhizal Mutualists.</title>
        <authorList>
            <consortium name="DOE Joint Genome Institute"/>
            <consortium name="Mycorrhizal Genomics Consortium"/>
            <person name="Kohler A."/>
            <person name="Kuo A."/>
            <person name="Nagy L.G."/>
            <person name="Floudas D."/>
            <person name="Copeland A."/>
            <person name="Barry K.W."/>
            <person name="Cichocki N."/>
            <person name="Veneault-Fourrey C."/>
            <person name="LaButti K."/>
            <person name="Lindquist E.A."/>
            <person name="Lipzen A."/>
            <person name="Lundell T."/>
            <person name="Morin E."/>
            <person name="Murat C."/>
            <person name="Riley R."/>
            <person name="Ohm R."/>
            <person name="Sun H."/>
            <person name="Tunlid A."/>
            <person name="Henrissat B."/>
            <person name="Grigoriev I.V."/>
            <person name="Hibbett D.S."/>
            <person name="Martin F."/>
        </authorList>
    </citation>
    <scope>NUCLEOTIDE SEQUENCE [LARGE SCALE GENOMIC DNA]</scope>
    <source>
        <strain evidence="7 8">FD-317 M1</strain>
    </source>
</reference>
<dbReference type="InterPro" id="IPR000225">
    <property type="entry name" value="Armadillo"/>
</dbReference>
<dbReference type="GO" id="GO:0005737">
    <property type="term" value="C:cytoplasm"/>
    <property type="evidence" value="ECO:0007669"/>
    <property type="project" value="UniProtKB-SubCell"/>
</dbReference>
<feature type="region of interest" description="Disordered" evidence="6">
    <location>
        <begin position="422"/>
        <end position="443"/>
    </location>
</feature>
<evidence type="ECO:0000313" key="7">
    <source>
        <dbReference type="EMBL" id="KIK51546.1"/>
    </source>
</evidence>
<feature type="compositionally biased region" description="Low complexity" evidence="6">
    <location>
        <begin position="723"/>
        <end position="740"/>
    </location>
</feature>
<evidence type="ECO:0000256" key="2">
    <source>
        <dbReference type="ARBA" id="ARBA00004496"/>
    </source>
</evidence>
<proteinExistence type="predicted"/>
<dbReference type="Proteomes" id="UP000053593">
    <property type="component" value="Unassembled WGS sequence"/>
</dbReference>
<dbReference type="AlphaFoldDB" id="A0A0D0BB54"/>
<feature type="compositionally biased region" description="Low complexity" evidence="6">
    <location>
        <begin position="665"/>
        <end position="693"/>
    </location>
</feature>
<dbReference type="GO" id="GO:0043161">
    <property type="term" value="P:proteasome-mediated ubiquitin-dependent protein catabolic process"/>
    <property type="evidence" value="ECO:0007669"/>
    <property type="project" value="TreeGrafter"/>
</dbReference>
<feature type="region of interest" description="Disordered" evidence="6">
    <location>
        <begin position="968"/>
        <end position="998"/>
    </location>
</feature>
<accession>A0A0D0BB54</accession>
<evidence type="ECO:0000256" key="1">
    <source>
        <dbReference type="ARBA" id="ARBA00004123"/>
    </source>
</evidence>
<keyword evidence="5" id="KW-0539">Nucleus</keyword>
<evidence type="ECO:0000256" key="6">
    <source>
        <dbReference type="SAM" id="MobiDB-lite"/>
    </source>
</evidence>